<gene>
    <name evidence="1" type="ORF">FHS90_002840</name>
</gene>
<dbReference type="EMBL" id="JACJIQ010000011">
    <property type="protein sequence ID" value="MBA9078116.1"/>
    <property type="molecule type" value="Genomic_DNA"/>
</dbReference>
<sequence>MTHQTRPFALHLPRILCLLRASLPLLRTPAPSPVCKGWADQSLAGVSSAYAVHVIAYSFLTHISF</sequence>
<evidence type="ECO:0000313" key="2">
    <source>
        <dbReference type="Proteomes" id="UP000563094"/>
    </source>
</evidence>
<evidence type="ECO:0000313" key="1">
    <source>
        <dbReference type="EMBL" id="MBA9078116.1"/>
    </source>
</evidence>
<reference evidence="1 2" key="1">
    <citation type="submission" date="2020-08" db="EMBL/GenBank/DDBJ databases">
        <title>Genomic Encyclopedia of Type Strains, Phase IV (KMG-IV): sequencing the most valuable type-strain genomes for metagenomic binning, comparative biology and taxonomic classification.</title>
        <authorList>
            <person name="Goeker M."/>
        </authorList>
    </citation>
    <scope>NUCLEOTIDE SEQUENCE [LARGE SCALE GENOMIC DNA]</scope>
    <source>
        <strain evidence="1 2">DSM 29854</strain>
    </source>
</reference>
<keyword evidence="2" id="KW-1185">Reference proteome</keyword>
<organism evidence="1 2">
    <name type="scientific">Rufibacter quisquiliarum</name>
    <dbReference type="NCBI Taxonomy" id="1549639"/>
    <lineage>
        <taxon>Bacteria</taxon>
        <taxon>Pseudomonadati</taxon>
        <taxon>Bacteroidota</taxon>
        <taxon>Cytophagia</taxon>
        <taxon>Cytophagales</taxon>
        <taxon>Hymenobacteraceae</taxon>
        <taxon>Rufibacter</taxon>
    </lineage>
</organism>
<dbReference type="Proteomes" id="UP000563094">
    <property type="component" value="Unassembled WGS sequence"/>
</dbReference>
<proteinExistence type="predicted"/>
<protein>
    <submittedName>
        <fullName evidence="1">Uncharacterized protein</fullName>
    </submittedName>
</protein>
<dbReference type="AlphaFoldDB" id="A0A839GTI1"/>
<dbReference type="RefSeq" id="WP_182513422.1">
    <property type="nucleotide sequence ID" value="NZ_JACJIQ010000011.1"/>
</dbReference>
<comment type="caution">
    <text evidence="1">The sequence shown here is derived from an EMBL/GenBank/DDBJ whole genome shotgun (WGS) entry which is preliminary data.</text>
</comment>
<accession>A0A839GTI1</accession>
<name>A0A839GTI1_9BACT</name>